<dbReference type="AlphaFoldDB" id="A0A1M7TDY5"/>
<evidence type="ECO:0000313" key="2">
    <source>
        <dbReference type="Proteomes" id="UP000184096"/>
    </source>
</evidence>
<protein>
    <submittedName>
        <fullName evidence="1">Uncharacterized protein</fullName>
    </submittedName>
</protein>
<evidence type="ECO:0000313" key="1">
    <source>
        <dbReference type="EMBL" id="SHN68942.1"/>
    </source>
</evidence>
<organism evidence="1 2">
    <name type="scientific">Bradyrhizobium erythrophlei</name>
    <dbReference type="NCBI Taxonomy" id="1437360"/>
    <lineage>
        <taxon>Bacteria</taxon>
        <taxon>Pseudomonadati</taxon>
        <taxon>Pseudomonadota</taxon>
        <taxon>Alphaproteobacteria</taxon>
        <taxon>Hyphomicrobiales</taxon>
        <taxon>Nitrobacteraceae</taxon>
        <taxon>Bradyrhizobium</taxon>
    </lineage>
</organism>
<sequence length="62" mass="6722">MIGKEYLHTAQALLRSAKSITDETIANRLMVLAADYERRVHKAALAPAADRAGSSPRLAKSD</sequence>
<dbReference type="Proteomes" id="UP000184096">
    <property type="component" value="Chromosome I"/>
</dbReference>
<accession>A0A1M7TDY5</accession>
<keyword evidence="2" id="KW-1185">Reference proteome</keyword>
<dbReference type="OrthoDB" id="8254365at2"/>
<dbReference type="RefSeq" id="WP_156898426.1">
    <property type="nucleotide sequence ID" value="NZ_LT670849.1"/>
</dbReference>
<name>A0A1M7TDY5_9BRAD</name>
<dbReference type="EMBL" id="LT670849">
    <property type="protein sequence ID" value="SHN68942.1"/>
    <property type="molecule type" value="Genomic_DNA"/>
</dbReference>
<proteinExistence type="predicted"/>
<gene>
    <name evidence="1" type="ORF">SAMN05444170_1465</name>
</gene>
<reference evidence="2" key="1">
    <citation type="submission" date="2016-11" db="EMBL/GenBank/DDBJ databases">
        <authorList>
            <person name="Varghese N."/>
            <person name="Submissions S."/>
        </authorList>
    </citation>
    <scope>NUCLEOTIDE SEQUENCE [LARGE SCALE GENOMIC DNA]</scope>
    <source>
        <strain evidence="2">GAS401</strain>
    </source>
</reference>